<dbReference type="Gene3D" id="3.30.420.10">
    <property type="entry name" value="Ribonuclease H-like superfamily/Ribonuclease H"/>
    <property type="match status" value="1"/>
</dbReference>
<feature type="region of interest" description="Disordered" evidence="1">
    <location>
        <begin position="169"/>
        <end position="223"/>
    </location>
</feature>
<evidence type="ECO:0000313" key="3">
    <source>
        <dbReference type="EMBL" id="TVU28918.1"/>
    </source>
</evidence>
<dbReference type="PROSITE" id="PS50822">
    <property type="entry name" value="PIWI"/>
    <property type="match status" value="1"/>
</dbReference>
<reference evidence="3 4" key="1">
    <citation type="journal article" date="2019" name="Sci. Rep.">
        <title>A high-quality genome of Eragrostis curvula grass provides insights into Poaceae evolution and supports new strategies to enhance forage quality.</title>
        <authorList>
            <person name="Carballo J."/>
            <person name="Santos B.A.C.M."/>
            <person name="Zappacosta D."/>
            <person name="Garbus I."/>
            <person name="Selva J.P."/>
            <person name="Gallo C.A."/>
            <person name="Diaz A."/>
            <person name="Albertini E."/>
            <person name="Caccamo M."/>
            <person name="Echenique V."/>
        </authorList>
    </citation>
    <scope>NUCLEOTIDE SEQUENCE [LARGE SCALE GENOMIC DNA]</scope>
    <source>
        <strain evidence="4">cv. Victoria</strain>
        <tissue evidence="3">Leaf</tissue>
    </source>
</reference>
<dbReference type="OrthoDB" id="687651at2759"/>
<dbReference type="SUPFAM" id="SSF53098">
    <property type="entry name" value="Ribonuclease H-like"/>
    <property type="match status" value="1"/>
</dbReference>
<sequence>MATGRGASWRGLLGKMVGHQTMSSSRSAEAPTDFSFSGEDAVDRHVKGAARSRSEELPAGEAGEEEDAMEKGSTSVQLIGPPPPFEAFLLPGTRVPLLQFGWGTKVPYKRDNKVDEETYSKLFDKNGYYKLIGKRVESNNNEKSAASCIRSTVDLKAFGQLFEVHDTTLLHSSESETGEEEGSEKLDDSGDSDDQTSDHYVSDGCETSEDDETEQIVEDADPSEEVKRGIVKNWALVNFSGLSDKETTSFCCKLIRMCVRMGMEFFPVATRMDHVMPECPTDVEKALWAMDFKLSRIFYDPEVEGNPIGLLIIILPECTCSHAKVEETCRSIGVVYQCFSAQDARALTNDSLMDAAVEINDKVLKRLHTGVPRPIITPIPFLSEAPTIIFGADISRSTPGEGLTSTASVVATMHWPGVNKYRALASHQPHAELVIKDLINDQEKGSWDLVSELLLTFSKNTNQQAKRIIFFRNVGSEGQLYHICCSEIKAIEEACTRSGMGHVPITFVIVAQTPSHEAQGKGEMIDSEHIPHGSELGHCMNFSYSCPKEGISSSTHYYVLHDENDFTTDQLKSLCIHLCTPRFLWNYPQISMVTPAYLAQLAASIARKYVESKHGSGSKIPIRLPEIKFP</sequence>
<dbReference type="InterPro" id="IPR036397">
    <property type="entry name" value="RNaseH_sf"/>
</dbReference>
<protein>
    <recommendedName>
        <fullName evidence="2">Piwi domain-containing protein</fullName>
    </recommendedName>
</protein>
<evidence type="ECO:0000313" key="4">
    <source>
        <dbReference type="Proteomes" id="UP000324897"/>
    </source>
</evidence>
<dbReference type="AlphaFoldDB" id="A0A5J9V0D0"/>
<dbReference type="GO" id="GO:0003676">
    <property type="term" value="F:nucleic acid binding"/>
    <property type="evidence" value="ECO:0007669"/>
    <property type="project" value="InterPro"/>
</dbReference>
<accession>A0A5J9V0D0</accession>
<gene>
    <name evidence="3" type="ORF">EJB05_20456</name>
</gene>
<dbReference type="InterPro" id="IPR012337">
    <property type="entry name" value="RNaseH-like_sf"/>
</dbReference>
<organism evidence="3 4">
    <name type="scientific">Eragrostis curvula</name>
    <name type="common">weeping love grass</name>
    <dbReference type="NCBI Taxonomy" id="38414"/>
    <lineage>
        <taxon>Eukaryota</taxon>
        <taxon>Viridiplantae</taxon>
        <taxon>Streptophyta</taxon>
        <taxon>Embryophyta</taxon>
        <taxon>Tracheophyta</taxon>
        <taxon>Spermatophyta</taxon>
        <taxon>Magnoliopsida</taxon>
        <taxon>Liliopsida</taxon>
        <taxon>Poales</taxon>
        <taxon>Poaceae</taxon>
        <taxon>PACMAD clade</taxon>
        <taxon>Chloridoideae</taxon>
        <taxon>Eragrostideae</taxon>
        <taxon>Eragrostidinae</taxon>
        <taxon>Eragrostis</taxon>
    </lineage>
</organism>
<proteinExistence type="predicted"/>
<dbReference type="SMART" id="SM00950">
    <property type="entry name" value="Piwi"/>
    <property type="match status" value="1"/>
</dbReference>
<comment type="caution">
    <text evidence="3">The sequence shown here is derived from an EMBL/GenBank/DDBJ whole genome shotgun (WGS) entry which is preliminary data.</text>
</comment>
<dbReference type="Gene3D" id="3.40.50.2300">
    <property type="match status" value="1"/>
</dbReference>
<keyword evidence="4" id="KW-1185">Reference proteome</keyword>
<feature type="domain" description="Piwi" evidence="2">
    <location>
        <begin position="387"/>
        <end position="611"/>
    </location>
</feature>
<evidence type="ECO:0000259" key="2">
    <source>
        <dbReference type="PROSITE" id="PS50822"/>
    </source>
</evidence>
<dbReference type="Gramene" id="TVU28918">
    <property type="protein sequence ID" value="TVU28918"/>
    <property type="gene ID" value="EJB05_20456"/>
</dbReference>
<dbReference type="PANTHER" id="PTHR22891">
    <property type="entry name" value="EUKARYOTIC TRANSLATION INITIATION FACTOR 2C"/>
    <property type="match status" value="1"/>
</dbReference>
<dbReference type="Proteomes" id="UP000324897">
    <property type="component" value="Chromosome 1"/>
</dbReference>
<evidence type="ECO:0000256" key="1">
    <source>
        <dbReference type="SAM" id="MobiDB-lite"/>
    </source>
</evidence>
<name>A0A5J9V0D0_9POAL</name>
<feature type="region of interest" description="Disordered" evidence="1">
    <location>
        <begin position="20"/>
        <end position="75"/>
    </location>
</feature>
<feature type="compositionally biased region" description="Acidic residues" evidence="1">
    <location>
        <begin position="206"/>
        <end position="223"/>
    </location>
</feature>
<dbReference type="InterPro" id="IPR003165">
    <property type="entry name" value="Piwi"/>
</dbReference>
<feature type="compositionally biased region" description="Basic and acidic residues" evidence="1">
    <location>
        <begin position="41"/>
        <end position="56"/>
    </location>
</feature>
<dbReference type="EMBL" id="RWGY01000011">
    <property type="protein sequence ID" value="TVU28918.1"/>
    <property type="molecule type" value="Genomic_DNA"/>
</dbReference>
<dbReference type="Pfam" id="PF02171">
    <property type="entry name" value="Piwi"/>
    <property type="match status" value="1"/>
</dbReference>